<comment type="caution">
    <text evidence="1">The sequence shown here is derived from an EMBL/GenBank/DDBJ whole genome shotgun (WGS) entry which is preliminary data.</text>
</comment>
<name>A0A8H3DLR4_9AGAM</name>
<dbReference type="Proteomes" id="UP000663850">
    <property type="component" value="Unassembled WGS sequence"/>
</dbReference>
<dbReference type="EMBL" id="CAJMWZ010006745">
    <property type="protein sequence ID" value="CAE6526961.1"/>
    <property type="molecule type" value="Genomic_DNA"/>
</dbReference>
<protein>
    <submittedName>
        <fullName evidence="1">Uncharacterized protein</fullName>
    </submittedName>
</protein>
<proteinExistence type="predicted"/>
<organism evidence="1 2">
    <name type="scientific">Rhizoctonia solani</name>
    <dbReference type="NCBI Taxonomy" id="456999"/>
    <lineage>
        <taxon>Eukaryota</taxon>
        <taxon>Fungi</taxon>
        <taxon>Dikarya</taxon>
        <taxon>Basidiomycota</taxon>
        <taxon>Agaricomycotina</taxon>
        <taxon>Agaricomycetes</taxon>
        <taxon>Cantharellales</taxon>
        <taxon>Ceratobasidiaceae</taxon>
        <taxon>Rhizoctonia</taxon>
    </lineage>
</organism>
<dbReference type="AlphaFoldDB" id="A0A8H3DLR4"/>
<accession>A0A8H3DLR4</accession>
<evidence type="ECO:0000313" key="1">
    <source>
        <dbReference type="EMBL" id="CAE6526961.1"/>
    </source>
</evidence>
<sequence>MSCAFSATNAKSVFPTFSLDNPGKKCMGDTWQPIVVPPPNLGPDIHVYNTHSNKRYFMYGKFITPNNLYHHAVLATFLRATRLAQQCIDSEQHPFEVGSDNLEITIIIRCISPSHPKISYYIVDHTHRTLKWFHNDVPRCYSMNSIPMRDCAEYWHHRSKFSVHKHCTPADRAEVVSLLDGILNQDDANVDRMAMEGYVRKLDNIPSSATLTDHQTSILAEVHSEVLKYSLPTFYSANLSFKGKLYKSFLGLLMPRFVHNRTHGIPEVTVSQVIQEHLRHTPSPSSSDSS</sequence>
<evidence type="ECO:0000313" key="2">
    <source>
        <dbReference type="Proteomes" id="UP000663850"/>
    </source>
</evidence>
<reference evidence="1" key="1">
    <citation type="submission" date="2021-01" db="EMBL/GenBank/DDBJ databases">
        <authorList>
            <person name="Kaushik A."/>
        </authorList>
    </citation>
    <scope>NUCLEOTIDE SEQUENCE</scope>
    <source>
        <strain evidence="1">Type strain: AG8-Rh-89/</strain>
    </source>
</reference>
<gene>
    <name evidence="1" type="ORF">RDB_LOCUS125061</name>
</gene>